<evidence type="ECO:0000259" key="4">
    <source>
        <dbReference type="PROSITE" id="PS50949"/>
    </source>
</evidence>
<dbReference type="RefSeq" id="WP_145662285.1">
    <property type="nucleotide sequence ID" value="NZ_VITK01000003.1"/>
</dbReference>
<name>A0A560DZ82_9BRAD</name>
<dbReference type="OrthoDB" id="7347280at2"/>
<proteinExistence type="predicted"/>
<dbReference type="Pfam" id="PF07729">
    <property type="entry name" value="FCD"/>
    <property type="match status" value="1"/>
</dbReference>
<evidence type="ECO:0000256" key="1">
    <source>
        <dbReference type="ARBA" id="ARBA00023015"/>
    </source>
</evidence>
<keyword evidence="3" id="KW-0804">Transcription</keyword>
<dbReference type="PROSITE" id="PS50949">
    <property type="entry name" value="HTH_GNTR"/>
    <property type="match status" value="1"/>
</dbReference>
<dbReference type="GO" id="GO:0003677">
    <property type="term" value="F:DNA binding"/>
    <property type="evidence" value="ECO:0007669"/>
    <property type="project" value="UniProtKB-KW"/>
</dbReference>
<organism evidence="5 6">
    <name type="scientific">Bradyrhizobium stylosanthis</name>
    <dbReference type="NCBI Taxonomy" id="1803665"/>
    <lineage>
        <taxon>Bacteria</taxon>
        <taxon>Pseudomonadati</taxon>
        <taxon>Pseudomonadota</taxon>
        <taxon>Alphaproteobacteria</taxon>
        <taxon>Hyphomicrobiales</taxon>
        <taxon>Nitrobacteraceae</taxon>
        <taxon>Bradyrhizobium</taxon>
    </lineage>
</organism>
<dbReference type="InterPro" id="IPR011711">
    <property type="entry name" value="GntR_C"/>
</dbReference>
<dbReference type="InterPro" id="IPR008920">
    <property type="entry name" value="TF_FadR/GntR_C"/>
</dbReference>
<dbReference type="EMBL" id="VITK01000003">
    <property type="protein sequence ID" value="TWB02430.1"/>
    <property type="molecule type" value="Genomic_DNA"/>
</dbReference>
<dbReference type="AlphaFoldDB" id="A0A560DZ82"/>
<dbReference type="PRINTS" id="PR00035">
    <property type="entry name" value="HTHGNTR"/>
</dbReference>
<dbReference type="PANTHER" id="PTHR43537:SF5">
    <property type="entry name" value="UXU OPERON TRANSCRIPTIONAL REGULATOR"/>
    <property type="match status" value="1"/>
</dbReference>
<dbReference type="InterPro" id="IPR000524">
    <property type="entry name" value="Tscrpt_reg_HTH_GntR"/>
</dbReference>
<feature type="domain" description="HTH gntR-type" evidence="4">
    <location>
        <begin position="5"/>
        <end position="73"/>
    </location>
</feature>
<evidence type="ECO:0000313" key="5">
    <source>
        <dbReference type="EMBL" id="TWB02430.1"/>
    </source>
</evidence>
<comment type="caution">
    <text evidence="5">The sequence shown here is derived from an EMBL/GenBank/DDBJ whole genome shotgun (WGS) entry which is preliminary data.</text>
</comment>
<dbReference type="GO" id="GO:0003700">
    <property type="term" value="F:DNA-binding transcription factor activity"/>
    <property type="evidence" value="ECO:0007669"/>
    <property type="project" value="InterPro"/>
</dbReference>
<evidence type="ECO:0000256" key="3">
    <source>
        <dbReference type="ARBA" id="ARBA00023163"/>
    </source>
</evidence>
<gene>
    <name evidence="5" type="ORF">FBZ96_1031212</name>
</gene>
<evidence type="ECO:0000256" key="2">
    <source>
        <dbReference type="ARBA" id="ARBA00023125"/>
    </source>
</evidence>
<dbReference type="SMART" id="SM00895">
    <property type="entry name" value="FCD"/>
    <property type="match status" value="1"/>
</dbReference>
<keyword evidence="1" id="KW-0805">Transcription regulation</keyword>
<dbReference type="SUPFAM" id="SSF48008">
    <property type="entry name" value="GntR ligand-binding domain-like"/>
    <property type="match status" value="1"/>
</dbReference>
<accession>A0A560DZ82</accession>
<dbReference type="Gene3D" id="1.20.120.530">
    <property type="entry name" value="GntR ligand-binding domain-like"/>
    <property type="match status" value="1"/>
</dbReference>
<dbReference type="SUPFAM" id="SSF46785">
    <property type="entry name" value="Winged helix' DNA-binding domain"/>
    <property type="match status" value="1"/>
</dbReference>
<keyword evidence="6" id="KW-1185">Reference proteome</keyword>
<sequence>MDEISDSRQPAIEILRSYLKERGFRPNEQLPPERQLAEDLNLTRSRLRTSLARLEREGVIWRHVGQGTFMSARPESQGLAQCVDAGPTLETNPSEILEARLTLEPQIAFLAAQRATGSDVERIKDILETSKEIEAWEEWRELDKAFHLAIAQASRNQLLLKILVMIQESQTQRNWGRLSDLPAARARRAHITDEHDAIFRAIQSREARDAAVLMRRHLEEVRKALLGPFAPI</sequence>
<dbReference type="InterPro" id="IPR036390">
    <property type="entry name" value="WH_DNA-bd_sf"/>
</dbReference>
<dbReference type="InterPro" id="IPR036388">
    <property type="entry name" value="WH-like_DNA-bd_sf"/>
</dbReference>
<evidence type="ECO:0000313" key="6">
    <source>
        <dbReference type="Proteomes" id="UP000319949"/>
    </source>
</evidence>
<keyword evidence="2" id="KW-0238">DNA-binding</keyword>
<dbReference type="Proteomes" id="UP000319949">
    <property type="component" value="Unassembled WGS sequence"/>
</dbReference>
<dbReference type="SMART" id="SM00345">
    <property type="entry name" value="HTH_GNTR"/>
    <property type="match status" value="1"/>
</dbReference>
<dbReference type="Gene3D" id="1.10.10.10">
    <property type="entry name" value="Winged helix-like DNA-binding domain superfamily/Winged helix DNA-binding domain"/>
    <property type="match status" value="1"/>
</dbReference>
<reference evidence="5 6" key="1">
    <citation type="submission" date="2019-06" db="EMBL/GenBank/DDBJ databases">
        <title>Genomic Encyclopedia of Type Strains, Phase IV (KMG-V): Genome sequencing to study the core and pangenomes of soil and plant-associated prokaryotes.</title>
        <authorList>
            <person name="Whitman W."/>
        </authorList>
    </citation>
    <scope>NUCLEOTIDE SEQUENCE [LARGE SCALE GENOMIC DNA]</scope>
    <source>
        <strain evidence="5 6">BR 510</strain>
    </source>
</reference>
<dbReference type="PANTHER" id="PTHR43537">
    <property type="entry name" value="TRANSCRIPTIONAL REGULATOR, GNTR FAMILY"/>
    <property type="match status" value="1"/>
</dbReference>
<protein>
    <submittedName>
        <fullName evidence="5">GntR family transcriptional regulator</fullName>
    </submittedName>
</protein>
<dbReference type="Pfam" id="PF00392">
    <property type="entry name" value="GntR"/>
    <property type="match status" value="1"/>
</dbReference>